<evidence type="ECO:0000256" key="5">
    <source>
        <dbReference type="ARBA" id="ARBA00022737"/>
    </source>
</evidence>
<evidence type="ECO:0000256" key="2">
    <source>
        <dbReference type="ARBA" id="ARBA00010720"/>
    </source>
</evidence>
<keyword evidence="8 11" id="KW-0333">Golgi apparatus</keyword>
<dbReference type="InterPro" id="IPR037067">
    <property type="entry name" value="Coatomer_gsu_app_sf"/>
</dbReference>
<keyword evidence="6 11" id="KW-0931">ER-Golgi transport</keyword>
<dbReference type="Pfam" id="PF01602">
    <property type="entry name" value="Adaptin_N"/>
    <property type="match status" value="1"/>
</dbReference>
<dbReference type="FunFam" id="1.25.10.10:FF:000071">
    <property type="entry name" value="Coatomer subunit gamma"/>
    <property type="match status" value="1"/>
</dbReference>
<feature type="compositionally biased region" description="Polar residues" evidence="12">
    <location>
        <begin position="626"/>
        <end position="640"/>
    </location>
</feature>
<keyword evidence="9 11" id="KW-0472">Membrane</keyword>
<accession>A0A099NX05</accession>
<evidence type="ECO:0000259" key="15">
    <source>
        <dbReference type="Pfam" id="PF16381"/>
    </source>
</evidence>
<evidence type="ECO:0000256" key="6">
    <source>
        <dbReference type="ARBA" id="ARBA00022892"/>
    </source>
</evidence>
<dbReference type="FunFam" id="1.25.10.10:FF:000368">
    <property type="entry name" value="Coatomer subunit gamma"/>
    <property type="match status" value="1"/>
</dbReference>
<comment type="subcellular location">
    <subcellularLocation>
        <location evidence="11">Cytoplasm</location>
    </subcellularLocation>
    <subcellularLocation>
        <location evidence="1 11">Golgi apparatus membrane</location>
        <topology evidence="1 11">Peripheral membrane protein</topology>
        <orientation evidence="1 11">Cytoplasmic side</orientation>
    </subcellularLocation>
    <subcellularLocation>
        <location evidence="11">Cytoplasmic vesicle</location>
        <location evidence="11">COPI-coated vesicle membrane</location>
        <topology evidence="11">Peripheral membrane protein</topology>
        <orientation evidence="11">Cytoplasmic side</orientation>
    </subcellularLocation>
</comment>
<dbReference type="InterPro" id="IPR002553">
    <property type="entry name" value="Clathrin/coatomer_adapt-like_N"/>
</dbReference>
<comment type="caution">
    <text evidence="16">The sequence shown here is derived from an EMBL/GenBank/DDBJ whole genome shotgun (WGS) entry which is preliminary data.</text>
</comment>
<name>A0A099NX05_PICKU</name>
<dbReference type="GO" id="GO:0006891">
    <property type="term" value="P:intra-Golgi vesicle-mediated transport"/>
    <property type="evidence" value="ECO:0007669"/>
    <property type="project" value="TreeGrafter"/>
</dbReference>
<dbReference type="InterPro" id="IPR013040">
    <property type="entry name" value="Coatomer_gsu_app_Ig-like_dom"/>
</dbReference>
<comment type="function">
    <text evidence="11">The coatomer is a cytosolic protein complex that binds to dilysine motifs and reversibly associates with Golgi non-clathrin-coated vesicles, which further mediate biosynthetic protein transport from the ER, via the Golgi up to the trans Golgi network. Coatomer complex is required for budding from Golgi membranes, and is essential for the retrograde Golgi-to-ER transport of dilysine-tagged proteins.</text>
</comment>
<gene>
    <name evidence="16" type="ORF">JL09_g4341</name>
</gene>
<dbReference type="PIRSF" id="PIRSF037093">
    <property type="entry name" value="Coatomer_gamma_subunit"/>
    <property type="match status" value="1"/>
</dbReference>
<dbReference type="SUPFAM" id="SSF55711">
    <property type="entry name" value="Subdomain of clathrin and coatomer appendage domain"/>
    <property type="match status" value="1"/>
</dbReference>
<dbReference type="GO" id="GO:0000139">
    <property type="term" value="C:Golgi membrane"/>
    <property type="evidence" value="ECO:0007669"/>
    <property type="project" value="UniProtKB-SubCell"/>
</dbReference>
<dbReference type="Pfam" id="PF16381">
    <property type="entry name" value="Coatomer_g_Cpla"/>
    <property type="match status" value="1"/>
</dbReference>
<dbReference type="InterPro" id="IPR012295">
    <property type="entry name" value="TBP_dom_sf"/>
</dbReference>
<keyword evidence="3 11" id="KW-0813">Transport</keyword>
<evidence type="ECO:0000256" key="7">
    <source>
        <dbReference type="ARBA" id="ARBA00022927"/>
    </source>
</evidence>
<dbReference type="VEuPathDB" id="FungiDB:C5L36_0A07540"/>
<proteinExistence type="inferred from homology"/>
<dbReference type="Proteomes" id="UP000029867">
    <property type="component" value="Unassembled WGS sequence"/>
</dbReference>
<evidence type="ECO:0000256" key="9">
    <source>
        <dbReference type="ARBA" id="ARBA00023136"/>
    </source>
</evidence>
<dbReference type="InterPro" id="IPR013041">
    <property type="entry name" value="Clathrin_app_Ig-like_sf"/>
</dbReference>
<feature type="compositionally biased region" description="Low complexity" evidence="12">
    <location>
        <begin position="645"/>
        <end position="654"/>
    </location>
</feature>
<evidence type="ECO:0000256" key="11">
    <source>
        <dbReference type="PIRNR" id="PIRNR037093"/>
    </source>
</evidence>
<dbReference type="GO" id="GO:0005198">
    <property type="term" value="F:structural molecule activity"/>
    <property type="evidence" value="ECO:0007669"/>
    <property type="project" value="InterPro"/>
</dbReference>
<dbReference type="InterPro" id="IPR032154">
    <property type="entry name" value="Coatomer_g_Cpla"/>
</dbReference>
<dbReference type="GO" id="GO:0005783">
    <property type="term" value="C:endoplasmic reticulum"/>
    <property type="evidence" value="ECO:0007669"/>
    <property type="project" value="TreeGrafter"/>
</dbReference>
<dbReference type="SUPFAM" id="SSF49348">
    <property type="entry name" value="Clathrin adaptor appendage domain"/>
    <property type="match status" value="1"/>
</dbReference>
<feature type="region of interest" description="Disordered" evidence="12">
    <location>
        <begin position="626"/>
        <end position="654"/>
    </location>
</feature>
<dbReference type="PANTHER" id="PTHR10261">
    <property type="entry name" value="COATOMER SUBUNIT GAMMA"/>
    <property type="match status" value="1"/>
</dbReference>
<evidence type="ECO:0000256" key="10">
    <source>
        <dbReference type="ARBA" id="ARBA00023329"/>
    </source>
</evidence>
<dbReference type="InterPro" id="IPR017106">
    <property type="entry name" value="Coatomer_gsu"/>
</dbReference>
<reference evidence="17" key="1">
    <citation type="journal article" date="2014" name="Microb. Cell Fact.">
        <title>Exploiting Issatchenkia orientalis SD108 for succinic acid production.</title>
        <authorList>
            <person name="Xiao H."/>
            <person name="Shao Z."/>
            <person name="Jiang Y."/>
            <person name="Dole S."/>
            <person name="Zhao H."/>
        </authorList>
    </citation>
    <scope>NUCLEOTIDE SEQUENCE [LARGE SCALE GENOMIC DNA]</scope>
    <source>
        <strain evidence="17">SD108</strain>
    </source>
</reference>
<dbReference type="GO" id="GO:0030126">
    <property type="term" value="C:COPI vesicle coat"/>
    <property type="evidence" value="ECO:0007669"/>
    <property type="project" value="InterPro"/>
</dbReference>
<dbReference type="FunFam" id="2.60.40.1480:FF:000001">
    <property type="entry name" value="Coatomer subunit gamma"/>
    <property type="match status" value="1"/>
</dbReference>
<keyword evidence="5" id="KW-0677">Repeat</keyword>
<dbReference type="HOGENOM" id="CLU_010353_2_0_1"/>
<evidence type="ECO:0000256" key="8">
    <source>
        <dbReference type="ARBA" id="ARBA00023034"/>
    </source>
</evidence>
<evidence type="ECO:0000259" key="14">
    <source>
        <dbReference type="Pfam" id="PF08752"/>
    </source>
</evidence>
<dbReference type="SUPFAM" id="SSF48371">
    <property type="entry name" value="ARM repeat"/>
    <property type="match status" value="1"/>
</dbReference>
<keyword evidence="7 11" id="KW-0653">Protein transport</keyword>
<evidence type="ECO:0000256" key="1">
    <source>
        <dbReference type="ARBA" id="ARBA00004255"/>
    </source>
</evidence>
<sequence>MSTHTYKKNEDGNAGVLPDKMTVYQECLQACNASPIQAKKCRKLLSRLLRLFYAGEGFPRVESTNLFFSISKLFHNNDPALRQIAYLAIKELCSHSDDILMITASIMKDIQSGDPVYKPDAVRTLSRVLDASTIHSAERLFKNSIVDSNQSISSSALVSSFHLLPVAKETVKRWVNEAQESITASKHFPTSQYTQHEFSGYNQVPSSTYIHQYHALGLLYQFRNTDKMSLIKMIQQLTERRSLNSSLAQVQLIRFVEKLILDDPQFINSLWPLFVSWLNHKSDMVELEAAKLILTHSSNFSNEQQMNAITTLQSLLSVPRTVTRFAAVRILNKVAIKDSDKVGVCNLELEKMINDQSRSISTYAITTLLKTGNIESVDRLVKAISNFMDEISDEFKIIVIDAIRTLSLKFPTKYKSMLSFLNDVLREEGGFNFKNAIVEAIFDIIKFIPESKATALEMLCEFIEDCEYTELSVRILHLLGNEGPKTSNPSTYVRYIYNRVVLENSIVRSSAVIALSKFALINDVELNKSIKILLKRSLQDIDDEVRDRAVLSLKLLESKDLKDAKAYLQPKFKYSLNILEQELAKYVNNPDKSSFQEPFNINSVPKMTEDEFKAFELKEKLLGKITGSNDENMDSLSSTPDESKSNSNDNLNNVSDMTKYTLQQQEYQNELALLPEIGQYGSLLKSSAPVELTEKETEFVVTAVKHIFEEHLVIEYNIENTLDDIILENVNVISQFDTEGYTEEFTLPIEKLQPHEKGKVYASIARPSSSDDKKYLLASMANALSYVTKDVDADEDEEGFPDEYQIEELSIIPGDFIIPSYINDFTKQWDELPVEESAVYNLGDSESIDLQSVVDRLIITMSMMPIEATEVVKSGVNNHTLKLSGRSISDSKVLAIVKFAISSKGVMMKTVVKGTEADLVESLANYIE</sequence>
<protein>
    <recommendedName>
        <fullName evidence="11">Coatomer subunit gamma</fullName>
    </recommendedName>
</protein>
<dbReference type="EMBL" id="JQFK01000066">
    <property type="protein sequence ID" value="KGK36514.1"/>
    <property type="molecule type" value="Genomic_DNA"/>
</dbReference>
<dbReference type="Pfam" id="PF08752">
    <property type="entry name" value="COP-gamma_platf"/>
    <property type="match status" value="1"/>
</dbReference>
<dbReference type="GO" id="GO:0005793">
    <property type="term" value="C:endoplasmic reticulum-Golgi intermediate compartment"/>
    <property type="evidence" value="ECO:0007669"/>
    <property type="project" value="TreeGrafter"/>
</dbReference>
<keyword evidence="10 11" id="KW-0968">Cytoplasmic vesicle</keyword>
<dbReference type="InterPro" id="IPR009028">
    <property type="entry name" value="Coatomer/calthrin_app_sub_C"/>
</dbReference>
<dbReference type="GO" id="GO:0006886">
    <property type="term" value="P:intracellular protein transport"/>
    <property type="evidence" value="ECO:0007669"/>
    <property type="project" value="InterPro"/>
</dbReference>
<dbReference type="Gene3D" id="2.60.40.1480">
    <property type="entry name" value="Coatomer, gamma subunit, appendage domain"/>
    <property type="match status" value="1"/>
</dbReference>
<dbReference type="AlphaFoldDB" id="A0A099NX05"/>
<dbReference type="Gene3D" id="3.30.310.10">
    <property type="entry name" value="TATA-Binding Protein"/>
    <property type="match status" value="1"/>
</dbReference>
<dbReference type="Gene3D" id="1.25.10.10">
    <property type="entry name" value="Leucine-rich Repeat Variant"/>
    <property type="match status" value="2"/>
</dbReference>
<feature type="domain" description="Coatomer subunit gamma C-terminal" evidence="15">
    <location>
        <begin position="814"/>
        <end position="926"/>
    </location>
</feature>
<dbReference type="eggNOG" id="KOG1078">
    <property type="taxonomic scope" value="Eukaryota"/>
</dbReference>
<dbReference type="InterPro" id="IPR016024">
    <property type="entry name" value="ARM-type_fold"/>
</dbReference>
<organism evidence="16 17">
    <name type="scientific">Pichia kudriavzevii</name>
    <name type="common">Yeast</name>
    <name type="synonym">Issatchenkia orientalis</name>
    <dbReference type="NCBI Taxonomy" id="4909"/>
    <lineage>
        <taxon>Eukaryota</taxon>
        <taxon>Fungi</taxon>
        <taxon>Dikarya</taxon>
        <taxon>Ascomycota</taxon>
        <taxon>Saccharomycotina</taxon>
        <taxon>Pichiomycetes</taxon>
        <taxon>Pichiales</taxon>
        <taxon>Pichiaceae</taxon>
        <taxon>Pichia</taxon>
    </lineage>
</organism>
<evidence type="ECO:0000256" key="4">
    <source>
        <dbReference type="ARBA" id="ARBA00022490"/>
    </source>
</evidence>
<evidence type="ECO:0000256" key="3">
    <source>
        <dbReference type="ARBA" id="ARBA00022448"/>
    </source>
</evidence>
<dbReference type="GO" id="GO:0009306">
    <property type="term" value="P:protein secretion"/>
    <property type="evidence" value="ECO:0007669"/>
    <property type="project" value="TreeGrafter"/>
</dbReference>
<dbReference type="PANTHER" id="PTHR10261:SF0">
    <property type="entry name" value="COATOMER SUBUNIT GAMMA-2"/>
    <property type="match status" value="1"/>
</dbReference>
<evidence type="ECO:0000259" key="13">
    <source>
        <dbReference type="Pfam" id="PF01602"/>
    </source>
</evidence>
<feature type="domain" description="Clathrin/coatomer adaptor adaptin-like N-terminal" evidence="13">
    <location>
        <begin position="20"/>
        <end position="559"/>
    </location>
</feature>
<evidence type="ECO:0000313" key="16">
    <source>
        <dbReference type="EMBL" id="KGK36514.1"/>
    </source>
</evidence>
<dbReference type="InterPro" id="IPR011989">
    <property type="entry name" value="ARM-like"/>
</dbReference>
<keyword evidence="4 11" id="KW-0963">Cytoplasm</keyword>
<evidence type="ECO:0000256" key="12">
    <source>
        <dbReference type="SAM" id="MobiDB-lite"/>
    </source>
</evidence>
<feature type="domain" description="Coatomer gamma subunit appendage Ig-like subdomain" evidence="14">
    <location>
        <begin position="665"/>
        <end position="811"/>
    </location>
</feature>
<comment type="subunit">
    <text evidence="11">Oligomeric complex.</text>
</comment>
<evidence type="ECO:0000313" key="17">
    <source>
        <dbReference type="Proteomes" id="UP000029867"/>
    </source>
</evidence>
<dbReference type="GO" id="GO:0006888">
    <property type="term" value="P:endoplasmic reticulum to Golgi vesicle-mediated transport"/>
    <property type="evidence" value="ECO:0007669"/>
    <property type="project" value="TreeGrafter"/>
</dbReference>
<comment type="similarity">
    <text evidence="2 11">Belongs to the COPG family.</text>
</comment>